<keyword evidence="11" id="KW-0206">Cytoskeleton</keyword>
<dbReference type="InterPro" id="IPR042222">
    <property type="entry name" value="Dynein_2_N"/>
</dbReference>
<dbReference type="EMBL" id="REGN01003915">
    <property type="protein sequence ID" value="RNA20136.1"/>
    <property type="molecule type" value="Genomic_DNA"/>
</dbReference>
<feature type="region of interest" description="Disordered" evidence="13">
    <location>
        <begin position="766"/>
        <end position="786"/>
    </location>
</feature>
<dbReference type="PANTHER" id="PTHR46961:SF21">
    <property type="entry name" value="LOW QUALITY PROTEIN: DYNEIN BETA CHAIN, FLAGELLAR OUTER ARM-LIKE"/>
    <property type="match status" value="1"/>
</dbReference>
<evidence type="ECO:0000256" key="5">
    <source>
        <dbReference type="ARBA" id="ARBA00022737"/>
    </source>
</evidence>
<dbReference type="PANTHER" id="PTHR46961">
    <property type="entry name" value="DYNEIN HEAVY CHAIN 1, AXONEMAL-LIKE PROTEIN"/>
    <property type="match status" value="1"/>
</dbReference>
<evidence type="ECO:0000256" key="12">
    <source>
        <dbReference type="SAM" id="Coils"/>
    </source>
</evidence>
<keyword evidence="5" id="KW-0677">Repeat</keyword>
<evidence type="ECO:0000256" key="8">
    <source>
        <dbReference type="ARBA" id="ARBA00023017"/>
    </source>
</evidence>
<keyword evidence="6" id="KW-0547">Nucleotide-binding</keyword>
<proteinExistence type="inferred from homology"/>
<feature type="region of interest" description="Disordered" evidence="13">
    <location>
        <begin position="1061"/>
        <end position="1081"/>
    </location>
</feature>
<dbReference type="FunFam" id="1.10.287.2620:FF:000001">
    <property type="entry name" value="Cytoplasmic dynein heavy chain 1"/>
    <property type="match status" value="1"/>
</dbReference>
<evidence type="ECO:0000256" key="9">
    <source>
        <dbReference type="ARBA" id="ARBA00023054"/>
    </source>
</evidence>
<sequence>EEQPLFEFRLAKIDSIVEQGILNVTWNTVEIPDYIENAHSVICTDVYQNLELCQSNSKEIYTIVNDWCDFKSDVFMQRDLSLSQGAKELEEKQMELHNSFKKEITRGGNKIHLLISSTLEAVGISEASPGWQEYLNYMNEIIFSGFRISSLSSLKNMLNSMTDSEELKTPFVCINLELIDSKLLFNPPLDENSHVKNLQEILFDFINTFISRGSYMQVLGKNRNNYDQLVARDEAIYEMVNKINSSIEKACSDCKKIFDYFNGFSFLWTADIHETFVNFLKGIASLSRSKNPRPPSKNFMSNRNVAKSIASLGSVLTPEAIANIERTFLSPYYQSMSKQEKENTSTPLLEDFNTEIAVYVNAQEKIKVLQSYQDVDWIRVKLRPTIDVLITITNKLIWKFTSFLSDQIKTTLNELDQFLKRMEPDIEKITGEERDTATFMKIMRMFNEVSSKQQEMEVKFELMKRTLNLLKKYKRLDVVDLEAKFNSTPVRWTNLKSKVTLAKQRLGPTIQEESKIIIEDLKKFSTVIKNLLNDILSSYVFDRGCEYERAFKLIDSFNEKYDSLQNQAEDLKQLQELLESDVVDFGILIQSKATLIILKQTWKTIKDIRCRHNEWKSIRWQKVNIKLAQEETDRQLEMLENLPVEAHVWDAFTGTVADINNIKNCLPIIEEIANPAMRTRHWKQLIRISGGTNLVDNETLKMLTFGQLLDLNLHGHVEEVKYIVQKAVKDLSIEQTIKTYEEIWLSKVFSLKIYVYPRSESSDKILNEEDDKSSHDRRSSQSRIGMFPTMSTKSTKRLSIGSLPQSLIGVEPLSENDPVYLFENAEQLFAELEHHQIVLEELLQNQSAGSFYDEIIKWQNTLQNIEAILYEWNKVQLKWKRLEPIYSSYEIHTILPQDSTNFYKTDKDFRTLMKATHRNPNILKCCQRKNILNILKHLHQNLETCYESLICEMSKKRSKCPRLYLLTDEDMLEVLCCGSNLESLSENICRVFNEIKAVEISEVAGGEKKITGCFGRNDEFFQFKNPVPFKGGIEEFINTIESAVPESLKFLLELSLNGNPPPFNTNSAKNDPKASETKLQSQNRALPSINETNELPSSQSVFSWLFQHTGQIIELSLRILITNQIEQCLKESKIEDLKKLETKFLDLIEFYNKQLNSYQFRNNSGESNEQNEEKMDDKSAIIMSSEQNEKFNLR</sequence>
<dbReference type="InterPro" id="IPR042228">
    <property type="entry name" value="Dynein_linker_3"/>
</dbReference>
<evidence type="ECO:0000313" key="15">
    <source>
        <dbReference type="EMBL" id="RNA20136.1"/>
    </source>
</evidence>
<dbReference type="Proteomes" id="UP000276133">
    <property type="component" value="Unassembled WGS sequence"/>
</dbReference>
<dbReference type="EC" id="3.6.1.15" evidence="15"/>
<evidence type="ECO:0000313" key="16">
    <source>
        <dbReference type="Proteomes" id="UP000276133"/>
    </source>
</evidence>
<keyword evidence="9 12" id="KW-0175">Coiled coil</keyword>
<feature type="compositionally biased region" description="Basic and acidic residues" evidence="13">
    <location>
        <begin position="766"/>
        <end position="779"/>
    </location>
</feature>
<comment type="caution">
    <text evidence="15">The sequence shown here is derived from an EMBL/GenBank/DDBJ whole genome shotgun (WGS) entry which is preliminary data.</text>
</comment>
<evidence type="ECO:0000256" key="11">
    <source>
        <dbReference type="ARBA" id="ARBA00023212"/>
    </source>
</evidence>
<dbReference type="GO" id="GO:0005874">
    <property type="term" value="C:microtubule"/>
    <property type="evidence" value="ECO:0007669"/>
    <property type="project" value="UniProtKB-KW"/>
</dbReference>
<keyword evidence="15" id="KW-0378">Hydrolase</keyword>
<dbReference type="GO" id="GO:0030286">
    <property type="term" value="C:dynein complex"/>
    <property type="evidence" value="ECO:0007669"/>
    <property type="project" value="UniProtKB-KW"/>
</dbReference>
<dbReference type="InterPro" id="IPR013602">
    <property type="entry name" value="Dynein_heavy_linker"/>
</dbReference>
<dbReference type="Gene3D" id="1.20.140.100">
    <property type="entry name" value="Dynein heavy chain, N-terminal domain 2"/>
    <property type="match status" value="1"/>
</dbReference>
<feature type="region of interest" description="Disordered" evidence="13">
    <location>
        <begin position="1161"/>
        <end position="1194"/>
    </location>
</feature>
<dbReference type="InterPro" id="IPR026983">
    <property type="entry name" value="DHC"/>
</dbReference>
<dbReference type="GO" id="GO:0005524">
    <property type="term" value="F:ATP binding"/>
    <property type="evidence" value="ECO:0007669"/>
    <property type="project" value="UniProtKB-KW"/>
</dbReference>
<accession>A0A3M7R9C9</accession>
<dbReference type="GO" id="GO:0045505">
    <property type="term" value="F:dynein intermediate chain binding"/>
    <property type="evidence" value="ECO:0007669"/>
    <property type="project" value="InterPro"/>
</dbReference>
<evidence type="ECO:0000259" key="14">
    <source>
        <dbReference type="Pfam" id="PF08393"/>
    </source>
</evidence>
<keyword evidence="10" id="KW-0505">Motor protein</keyword>
<evidence type="ECO:0000256" key="4">
    <source>
        <dbReference type="ARBA" id="ARBA00022701"/>
    </source>
</evidence>
<name>A0A3M7R9C9_BRAPC</name>
<keyword evidence="15" id="KW-0969">Cilium</keyword>
<dbReference type="Gene3D" id="3.20.180.20">
    <property type="entry name" value="Dynein heavy chain, N-terminal domain 2"/>
    <property type="match status" value="1"/>
</dbReference>
<keyword evidence="4" id="KW-0493">Microtubule</keyword>
<gene>
    <name evidence="15" type="ORF">BpHYR1_028284</name>
</gene>
<evidence type="ECO:0000256" key="13">
    <source>
        <dbReference type="SAM" id="MobiDB-lite"/>
    </source>
</evidence>
<keyword evidence="15" id="KW-0966">Cell projection</keyword>
<evidence type="ECO:0000256" key="1">
    <source>
        <dbReference type="ARBA" id="ARBA00004245"/>
    </source>
</evidence>
<dbReference type="AlphaFoldDB" id="A0A3M7R9C9"/>
<evidence type="ECO:0000256" key="10">
    <source>
        <dbReference type="ARBA" id="ARBA00023175"/>
    </source>
</evidence>
<dbReference type="GO" id="GO:0007018">
    <property type="term" value="P:microtubule-based movement"/>
    <property type="evidence" value="ECO:0007669"/>
    <property type="project" value="InterPro"/>
</dbReference>
<feature type="non-terminal residue" evidence="15">
    <location>
        <position position="1"/>
    </location>
</feature>
<dbReference type="GO" id="GO:0017111">
    <property type="term" value="F:ribonucleoside triphosphate phosphatase activity"/>
    <property type="evidence" value="ECO:0007669"/>
    <property type="project" value="UniProtKB-EC"/>
</dbReference>
<feature type="domain" description="Dynein heavy chain linker" evidence="14">
    <location>
        <begin position="592"/>
        <end position="755"/>
    </location>
</feature>
<dbReference type="Gene3D" id="1.10.287.2620">
    <property type="match status" value="1"/>
</dbReference>
<evidence type="ECO:0000256" key="2">
    <source>
        <dbReference type="ARBA" id="ARBA00008887"/>
    </source>
</evidence>
<dbReference type="GO" id="GO:0051959">
    <property type="term" value="F:dynein light intermediate chain binding"/>
    <property type="evidence" value="ECO:0007669"/>
    <property type="project" value="InterPro"/>
</dbReference>
<reference evidence="15 16" key="1">
    <citation type="journal article" date="2018" name="Sci. Rep.">
        <title>Genomic signatures of local adaptation to the degree of environmental predictability in rotifers.</title>
        <authorList>
            <person name="Franch-Gras L."/>
            <person name="Hahn C."/>
            <person name="Garcia-Roger E.M."/>
            <person name="Carmona M.J."/>
            <person name="Serra M."/>
            <person name="Gomez A."/>
        </authorList>
    </citation>
    <scope>NUCLEOTIDE SEQUENCE [LARGE SCALE GENOMIC DNA]</scope>
    <source>
        <strain evidence="15">HYR1</strain>
    </source>
</reference>
<comment type="similarity">
    <text evidence="2">Belongs to the dynein heavy chain family.</text>
</comment>
<comment type="subcellular location">
    <subcellularLocation>
        <location evidence="1">Cytoplasm</location>
        <location evidence="1">Cytoskeleton</location>
    </subcellularLocation>
</comment>
<evidence type="ECO:0000256" key="7">
    <source>
        <dbReference type="ARBA" id="ARBA00022840"/>
    </source>
</evidence>
<keyword evidence="16" id="KW-1185">Reference proteome</keyword>
<feature type="coiled-coil region" evidence="12">
    <location>
        <begin position="547"/>
        <end position="581"/>
    </location>
</feature>
<keyword evidence="7" id="KW-0067">ATP-binding</keyword>
<dbReference type="STRING" id="10195.A0A3M7R9C9"/>
<feature type="domain" description="Dynein heavy chain linker" evidence="14">
    <location>
        <begin position="811"/>
        <end position="1052"/>
    </location>
</feature>
<keyword evidence="15" id="KW-0282">Flagellum</keyword>
<organism evidence="15 16">
    <name type="scientific">Brachionus plicatilis</name>
    <name type="common">Marine rotifer</name>
    <name type="synonym">Brachionus muelleri</name>
    <dbReference type="NCBI Taxonomy" id="10195"/>
    <lineage>
        <taxon>Eukaryota</taxon>
        <taxon>Metazoa</taxon>
        <taxon>Spiralia</taxon>
        <taxon>Gnathifera</taxon>
        <taxon>Rotifera</taxon>
        <taxon>Eurotatoria</taxon>
        <taxon>Monogononta</taxon>
        <taxon>Pseudotrocha</taxon>
        <taxon>Ploima</taxon>
        <taxon>Brachionidae</taxon>
        <taxon>Brachionus</taxon>
    </lineage>
</organism>
<dbReference type="OrthoDB" id="10251809at2759"/>
<evidence type="ECO:0000256" key="3">
    <source>
        <dbReference type="ARBA" id="ARBA00022490"/>
    </source>
</evidence>
<keyword evidence="8" id="KW-0243">Dynein</keyword>
<evidence type="ECO:0000256" key="6">
    <source>
        <dbReference type="ARBA" id="ARBA00022741"/>
    </source>
</evidence>
<dbReference type="Pfam" id="PF08393">
    <property type="entry name" value="DHC_N2"/>
    <property type="match status" value="2"/>
</dbReference>
<protein>
    <submittedName>
        <fullName evidence="15">Dynein beta flagellar outer arm-like</fullName>
        <ecNumber evidence="15">3.6.1.15</ecNumber>
    </submittedName>
</protein>
<keyword evidence="3" id="KW-0963">Cytoplasm</keyword>